<evidence type="ECO:0000313" key="3">
    <source>
        <dbReference type="Proteomes" id="UP001303046"/>
    </source>
</evidence>
<dbReference type="EMBL" id="JAVFWL010000003">
    <property type="protein sequence ID" value="KAK6740604.1"/>
    <property type="molecule type" value="Genomic_DNA"/>
</dbReference>
<reference evidence="2 3" key="1">
    <citation type="submission" date="2023-08" db="EMBL/GenBank/DDBJ databases">
        <title>A Necator americanus chromosomal reference genome.</title>
        <authorList>
            <person name="Ilik V."/>
            <person name="Petrzelkova K.J."/>
            <person name="Pardy F."/>
            <person name="Fuh T."/>
            <person name="Niatou-Singa F.S."/>
            <person name="Gouil Q."/>
            <person name="Baker L."/>
            <person name="Ritchie M.E."/>
            <person name="Jex A.R."/>
            <person name="Gazzola D."/>
            <person name="Li H."/>
            <person name="Toshio Fujiwara R."/>
            <person name="Zhan B."/>
            <person name="Aroian R.V."/>
            <person name="Pafco B."/>
            <person name="Schwarz E.M."/>
        </authorList>
    </citation>
    <scope>NUCLEOTIDE SEQUENCE [LARGE SCALE GENOMIC DNA]</scope>
    <source>
        <strain evidence="2 3">Aroian</strain>
        <tissue evidence="2">Whole animal</tissue>
    </source>
</reference>
<evidence type="ECO:0000313" key="2">
    <source>
        <dbReference type="EMBL" id="KAK6740604.1"/>
    </source>
</evidence>
<gene>
    <name evidence="2" type="primary">Necator_chrIII.g9589</name>
    <name evidence="2" type="ORF">RB195_008824</name>
</gene>
<sequence length="155" mass="18134">MRVEWLSHSNLHHAVWVSRGEDCASLTFPADTTSFVEQSPISLEPPLCGLGDPRRPKPLELSTSALEELQREALRADIECAKMRLEAANEERRYWEEKRSLLALEKQLLLERHQLKPNNDQSNDRMSNAVEDRMYWEERRRMLALKKQCMLDQMG</sequence>
<feature type="coiled-coil region" evidence="1">
    <location>
        <begin position="59"/>
        <end position="98"/>
    </location>
</feature>
<name>A0ABR1CQJ0_NECAM</name>
<comment type="caution">
    <text evidence="2">The sequence shown here is derived from an EMBL/GenBank/DDBJ whole genome shotgun (WGS) entry which is preliminary data.</text>
</comment>
<keyword evidence="1" id="KW-0175">Coiled coil</keyword>
<proteinExistence type="predicted"/>
<accession>A0ABR1CQJ0</accession>
<dbReference type="Proteomes" id="UP001303046">
    <property type="component" value="Unassembled WGS sequence"/>
</dbReference>
<protein>
    <submittedName>
        <fullName evidence="2">Uncharacterized protein</fullName>
    </submittedName>
</protein>
<organism evidence="2 3">
    <name type="scientific">Necator americanus</name>
    <name type="common">Human hookworm</name>
    <dbReference type="NCBI Taxonomy" id="51031"/>
    <lineage>
        <taxon>Eukaryota</taxon>
        <taxon>Metazoa</taxon>
        <taxon>Ecdysozoa</taxon>
        <taxon>Nematoda</taxon>
        <taxon>Chromadorea</taxon>
        <taxon>Rhabditida</taxon>
        <taxon>Rhabditina</taxon>
        <taxon>Rhabditomorpha</taxon>
        <taxon>Strongyloidea</taxon>
        <taxon>Ancylostomatidae</taxon>
        <taxon>Bunostominae</taxon>
        <taxon>Necator</taxon>
    </lineage>
</organism>
<keyword evidence="3" id="KW-1185">Reference proteome</keyword>
<evidence type="ECO:0000256" key="1">
    <source>
        <dbReference type="SAM" id="Coils"/>
    </source>
</evidence>